<dbReference type="Gene3D" id="3.30.50.10">
    <property type="entry name" value="Erythroid Transcription Factor GATA-1, subunit A"/>
    <property type="match status" value="1"/>
</dbReference>
<comment type="similarity">
    <text evidence="2">Belongs to the type IV zinc-finger family. Class A subfamily.</text>
</comment>
<organism evidence="15 16">
    <name type="scientific">Arachis hypogaea</name>
    <name type="common">Peanut</name>
    <dbReference type="NCBI Taxonomy" id="3818"/>
    <lineage>
        <taxon>Eukaryota</taxon>
        <taxon>Viridiplantae</taxon>
        <taxon>Streptophyta</taxon>
        <taxon>Embryophyta</taxon>
        <taxon>Tracheophyta</taxon>
        <taxon>Spermatophyta</taxon>
        <taxon>Magnoliopsida</taxon>
        <taxon>eudicotyledons</taxon>
        <taxon>Gunneridae</taxon>
        <taxon>Pentapetalae</taxon>
        <taxon>rosids</taxon>
        <taxon>fabids</taxon>
        <taxon>Fabales</taxon>
        <taxon>Fabaceae</taxon>
        <taxon>Papilionoideae</taxon>
        <taxon>50 kb inversion clade</taxon>
        <taxon>dalbergioids sensu lato</taxon>
        <taxon>Dalbergieae</taxon>
        <taxon>Pterocarpus clade</taxon>
        <taxon>Arachis</taxon>
    </lineage>
</organism>
<keyword evidence="4 12" id="KW-0863">Zinc-finger</keyword>
<gene>
    <name evidence="15" type="ORF">Ahy_A08g040946</name>
</gene>
<evidence type="ECO:0000256" key="10">
    <source>
        <dbReference type="ARBA" id="ARBA00023242"/>
    </source>
</evidence>
<dbReference type="PANTHER" id="PTHR45658:SF18">
    <property type="entry name" value="PROTEIN GAT2"/>
    <property type="match status" value="1"/>
</dbReference>
<dbReference type="Proteomes" id="UP000289738">
    <property type="component" value="Chromosome A08"/>
</dbReference>
<accession>A0A445C150</accession>
<keyword evidence="6" id="KW-0805">Transcription regulation</keyword>
<dbReference type="EMBL" id="SDMP01000008">
    <property type="protein sequence ID" value="RYR44647.1"/>
    <property type="molecule type" value="Genomic_DNA"/>
</dbReference>
<protein>
    <recommendedName>
        <fullName evidence="14">GATA-type domain-containing protein</fullName>
    </recommendedName>
</protein>
<evidence type="ECO:0000256" key="3">
    <source>
        <dbReference type="ARBA" id="ARBA00022723"/>
    </source>
</evidence>
<keyword evidence="10" id="KW-0539">Nucleus</keyword>
<evidence type="ECO:0000313" key="16">
    <source>
        <dbReference type="Proteomes" id="UP000289738"/>
    </source>
</evidence>
<dbReference type="SMR" id="A0A445C150"/>
<feature type="compositionally biased region" description="Basic residues" evidence="13">
    <location>
        <begin position="207"/>
        <end position="218"/>
    </location>
</feature>
<comment type="subcellular location">
    <subcellularLocation>
        <location evidence="1">Nucleus</location>
    </subcellularLocation>
</comment>
<comment type="caution">
    <text evidence="15">The sequence shown here is derived from an EMBL/GenBank/DDBJ whole genome shotgun (WGS) entry which is preliminary data.</text>
</comment>
<dbReference type="STRING" id="3818.A0A445C150"/>
<comment type="function">
    <text evidence="11">Transcriptional activator that specifically binds 5'-GATA-3' or 5'-GAT-3' motifs within gene promoters. May be involved in the regulation of some light-responsive genes.</text>
</comment>
<keyword evidence="16" id="KW-1185">Reference proteome</keyword>
<proteinExistence type="inferred from homology"/>
<evidence type="ECO:0000256" key="13">
    <source>
        <dbReference type="SAM" id="MobiDB-lite"/>
    </source>
</evidence>
<dbReference type="GO" id="GO:0006355">
    <property type="term" value="P:regulation of DNA-templated transcription"/>
    <property type="evidence" value="ECO:0007669"/>
    <property type="project" value="InterPro"/>
</dbReference>
<feature type="region of interest" description="Disordered" evidence="13">
    <location>
        <begin position="195"/>
        <end position="218"/>
    </location>
</feature>
<evidence type="ECO:0000256" key="11">
    <source>
        <dbReference type="ARBA" id="ARBA00055020"/>
    </source>
</evidence>
<keyword evidence="9" id="KW-0804">Transcription</keyword>
<dbReference type="SUPFAM" id="SSF57716">
    <property type="entry name" value="Glucocorticoid receptor-like (DNA-binding domain)"/>
    <property type="match status" value="1"/>
</dbReference>
<dbReference type="InterPro" id="IPR051140">
    <property type="entry name" value="GATA_TF"/>
</dbReference>
<evidence type="ECO:0000259" key="14">
    <source>
        <dbReference type="PROSITE" id="PS50114"/>
    </source>
</evidence>
<dbReference type="GO" id="GO:0043565">
    <property type="term" value="F:sequence-specific DNA binding"/>
    <property type="evidence" value="ECO:0007669"/>
    <property type="project" value="InterPro"/>
</dbReference>
<keyword evidence="3" id="KW-0479">Metal-binding</keyword>
<keyword evidence="7" id="KW-0238">DNA-binding</keyword>
<feature type="region of interest" description="Disordered" evidence="13">
    <location>
        <begin position="90"/>
        <end position="119"/>
    </location>
</feature>
<dbReference type="GO" id="GO:0005634">
    <property type="term" value="C:nucleus"/>
    <property type="evidence" value="ECO:0007669"/>
    <property type="project" value="UniProtKB-SubCell"/>
</dbReference>
<dbReference type="GO" id="GO:0008270">
    <property type="term" value="F:zinc ion binding"/>
    <property type="evidence" value="ECO:0007669"/>
    <property type="project" value="UniProtKB-KW"/>
</dbReference>
<feature type="compositionally biased region" description="Basic and acidic residues" evidence="13">
    <location>
        <begin position="101"/>
        <end position="116"/>
    </location>
</feature>
<evidence type="ECO:0000256" key="2">
    <source>
        <dbReference type="ARBA" id="ARBA00005694"/>
    </source>
</evidence>
<dbReference type="GO" id="GO:0030154">
    <property type="term" value="P:cell differentiation"/>
    <property type="evidence" value="ECO:0007669"/>
    <property type="project" value="TreeGrafter"/>
</dbReference>
<evidence type="ECO:0000313" key="15">
    <source>
        <dbReference type="EMBL" id="RYR44647.1"/>
    </source>
</evidence>
<feature type="domain" description="GATA-type" evidence="14">
    <location>
        <begin position="149"/>
        <end position="185"/>
    </location>
</feature>
<name>A0A445C150_ARAHY</name>
<evidence type="ECO:0000256" key="6">
    <source>
        <dbReference type="ARBA" id="ARBA00023015"/>
    </source>
</evidence>
<dbReference type="PROSITE" id="PS50114">
    <property type="entry name" value="GATA_ZN_FINGER_2"/>
    <property type="match status" value="1"/>
</dbReference>
<dbReference type="Gramene" id="arahy.Tifrunner.gnm2.ann2.Ah08g327300.1">
    <property type="protein sequence ID" value="arahy.Tifrunner.gnm2.ann2.Ah08g327300.1-CDS-1"/>
    <property type="gene ID" value="arahy.Tifrunner.gnm2.ann2.Ah08g327300"/>
</dbReference>
<evidence type="ECO:0000256" key="4">
    <source>
        <dbReference type="ARBA" id="ARBA00022771"/>
    </source>
</evidence>
<dbReference type="PROSITE" id="PS00344">
    <property type="entry name" value="GATA_ZN_FINGER_1"/>
    <property type="match status" value="1"/>
</dbReference>
<evidence type="ECO:0000256" key="12">
    <source>
        <dbReference type="PROSITE-ProRule" id="PRU00094"/>
    </source>
</evidence>
<reference evidence="15 16" key="1">
    <citation type="submission" date="2019-01" db="EMBL/GenBank/DDBJ databases">
        <title>Sequencing of cultivated peanut Arachis hypogaea provides insights into genome evolution and oil improvement.</title>
        <authorList>
            <person name="Chen X."/>
        </authorList>
    </citation>
    <scope>NUCLEOTIDE SEQUENCE [LARGE SCALE GENOMIC DNA]</scope>
    <source>
        <strain evidence="16">cv. Fuhuasheng</strain>
        <tissue evidence="15">Leaves</tissue>
    </source>
</reference>
<evidence type="ECO:0000256" key="7">
    <source>
        <dbReference type="ARBA" id="ARBA00023125"/>
    </source>
</evidence>
<evidence type="ECO:0000256" key="5">
    <source>
        <dbReference type="ARBA" id="ARBA00022833"/>
    </source>
</evidence>
<dbReference type="FunFam" id="3.30.50.10:FF:000025">
    <property type="entry name" value="GATA transcription factor"/>
    <property type="match status" value="1"/>
</dbReference>
<dbReference type="Pfam" id="PF00320">
    <property type="entry name" value="GATA"/>
    <property type="match status" value="1"/>
</dbReference>
<dbReference type="AlphaFoldDB" id="A0A445C150"/>
<keyword evidence="8" id="KW-0010">Activator</keyword>
<evidence type="ECO:0000256" key="9">
    <source>
        <dbReference type="ARBA" id="ARBA00023163"/>
    </source>
</evidence>
<dbReference type="InterPro" id="IPR000679">
    <property type="entry name" value="Znf_GATA"/>
</dbReference>
<dbReference type="CDD" id="cd00202">
    <property type="entry name" value="ZnF_GATA"/>
    <property type="match status" value="1"/>
</dbReference>
<dbReference type="SMART" id="SM00401">
    <property type="entry name" value="ZnF_GATA"/>
    <property type="match status" value="1"/>
</dbReference>
<dbReference type="InterPro" id="IPR013088">
    <property type="entry name" value="Znf_NHR/GATA"/>
</dbReference>
<dbReference type="OrthoDB" id="2162994at2759"/>
<evidence type="ECO:0000256" key="8">
    <source>
        <dbReference type="ARBA" id="ARBA00023159"/>
    </source>
</evidence>
<evidence type="ECO:0000256" key="1">
    <source>
        <dbReference type="ARBA" id="ARBA00004123"/>
    </source>
</evidence>
<sequence length="218" mass="26097">MASDHNFLDFFLEEIEFENERENDQFYSYDYNNELSKSESQLCVPLDPVEDLEWFPNFQDDLISLKNYDDYQSSHPQNYYFVDDNSNQFRESFDQPATPHQQKETKSKHEDTGVKDDENDEYVLMDMNGRRKRKKSRTTINRKPRKNMKFETKRCAHCEVEETPQWRNGPMGPKTLCNACGVRYKSGRLLPEYRPKASPSFDSSKHSNYHKKITRRFR</sequence>
<dbReference type="PANTHER" id="PTHR45658">
    <property type="entry name" value="GATA TRANSCRIPTION FACTOR"/>
    <property type="match status" value="1"/>
</dbReference>
<keyword evidence="5" id="KW-0862">Zinc</keyword>